<organism evidence="3 4">
    <name type="scientific">Bacteroides ovatus</name>
    <dbReference type="NCBI Taxonomy" id="28116"/>
    <lineage>
        <taxon>Bacteria</taxon>
        <taxon>Pseudomonadati</taxon>
        <taxon>Bacteroidota</taxon>
        <taxon>Bacteroidia</taxon>
        <taxon>Bacteroidales</taxon>
        <taxon>Bacteroidaceae</taxon>
        <taxon>Bacteroides</taxon>
    </lineage>
</organism>
<evidence type="ECO:0000313" key="4">
    <source>
        <dbReference type="Proteomes" id="UP000473905"/>
    </source>
</evidence>
<dbReference type="PANTHER" id="PTHR35149:SF1">
    <property type="entry name" value="DUF5655 DOMAIN-CONTAINING PROTEIN"/>
    <property type="match status" value="1"/>
</dbReference>
<name>A0A5M5D6I7_BACOV</name>
<sequence length="600" mass="71065">MATLFKTLKEYLYPDNGPKKFVIPNYQRGYKWSVRHTKEQTSVEFLVEGLKSAYMNRNAQQFFLQGVTVVEDGDQVILIDGQQRTTTLYLLLYCLGRENISGNRNIELDYSIRKNSQNFLNNLKKEEFDYQSEDPQNQNQDIYYFKEAIKQIQNLLHSINNLNRKDFVNFLLNNISMLYIVVDQDKAVRTFTMMNGQKAKMHDEELVKAEMLHIVSLSDKLSDLPTIKTLEDTFFILKEITATEWENSALRSKYAREWDKWLYWWNKKEVKDYFNTQKPMGLLLEYYFKKQRNREAFSFQNFKKLLPDNKKKQAKDVFKGLRDLQKDFEDIYNDPITYNYLKCALIGSSSDAEDKFNVIMYFIDNKRNRESMMEYAKWRLLGSTHIEITEKYTKNITSKDEQIDNARKRKERAVRMIEDLSKAKVYNVYDDILYKQLLRLNVEEYNKLNGGNGLKFDFSIWDNKSLEHIYPKSKFYHTDIAEDGSIRYIRGDGEEISKDEATELLDSNKVFSAPERYSEHCIGNLVLLYGRNNSEFGNLPFEEKKAKFFNNERSFDSRNLLHTIASFAMSKWGPAQIEEASEKIIRILVNNYNIELDEQQ</sequence>
<evidence type="ECO:0000313" key="3">
    <source>
        <dbReference type="EMBL" id="KAA4096191.1"/>
    </source>
</evidence>
<feature type="domain" description="GmrSD restriction endonucleases N-terminal" evidence="1">
    <location>
        <begin position="19"/>
        <end position="211"/>
    </location>
</feature>
<gene>
    <name evidence="3" type="ORF">F3D66_15205</name>
</gene>
<dbReference type="PANTHER" id="PTHR35149">
    <property type="entry name" value="SLL5132 PROTEIN"/>
    <property type="match status" value="1"/>
</dbReference>
<dbReference type="Proteomes" id="UP000473905">
    <property type="component" value="Unassembled WGS sequence"/>
</dbReference>
<dbReference type="InterPro" id="IPR011089">
    <property type="entry name" value="GmrSD_C"/>
</dbReference>
<comment type="caution">
    <text evidence="3">The sequence shown here is derived from an EMBL/GenBank/DDBJ whole genome shotgun (WGS) entry which is preliminary data.</text>
</comment>
<evidence type="ECO:0000259" key="2">
    <source>
        <dbReference type="Pfam" id="PF07510"/>
    </source>
</evidence>
<feature type="domain" description="GmrSD restriction endonucleases C-terminal" evidence="2">
    <location>
        <begin position="414"/>
        <end position="586"/>
    </location>
</feature>
<reference evidence="3 4" key="1">
    <citation type="journal article" date="2019" name="Nat. Med.">
        <title>A library of human gut bacterial isolates paired with longitudinal multiomics data enables mechanistic microbiome research.</title>
        <authorList>
            <person name="Poyet M."/>
            <person name="Groussin M."/>
            <person name="Gibbons S.M."/>
            <person name="Avila-Pacheco J."/>
            <person name="Jiang X."/>
            <person name="Kearney S.M."/>
            <person name="Perrotta A.R."/>
            <person name="Berdy B."/>
            <person name="Zhao S."/>
            <person name="Lieberman T.D."/>
            <person name="Swanson P.K."/>
            <person name="Smith M."/>
            <person name="Roesemann S."/>
            <person name="Alexander J.E."/>
            <person name="Rich S.A."/>
            <person name="Livny J."/>
            <person name="Vlamakis H."/>
            <person name="Clish C."/>
            <person name="Bullock K."/>
            <person name="Deik A."/>
            <person name="Scott J."/>
            <person name="Pierce K.A."/>
            <person name="Xavier R.J."/>
            <person name="Alm E.J."/>
        </authorList>
    </citation>
    <scope>NUCLEOTIDE SEQUENCE [LARGE SCALE GENOMIC DNA]</scope>
    <source>
        <strain evidence="3 4">BIOML-A134</strain>
    </source>
</reference>
<protein>
    <submittedName>
        <fullName evidence="3">DUF262 domain-containing protein</fullName>
    </submittedName>
</protein>
<evidence type="ECO:0000259" key="1">
    <source>
        <dbReference type="Pfam" id="PF03235"/>
    </source>
</evidence>
<dbReference type="Pfam" id="PF03235">
    <property type="entry name" value="GmrSD_N"/>
    <property type="match status" value="1"/>
</dbReference>
<dbReference type="Pfam" id="PF07510">
    <property type="entry name" value="GmrSD_C"/>
    <property type="match status" value="1"/>
</dbReference>
<dbReference type="AlphaFoldDB" id="A0A5M5D6I7"/>
<keyword evidence="4" id="KW-1185">Reference proteome</keyword>
<dbReference type="EMBL" id="VWKB01000020">
    <property type="protein sequence ID" value="KAA4096191.1"/>
    <property type="molecule type" value="Genomic_DNA"/>
</dbReference>
<accession>A0A5M5D6I7</accession>
<proteinExistence type="predicted"/>
<dbReference type="InterPro" id="IPR004919">
    <property type="entry name" value="GmrSD_N"/>
</dbReference>